<comment type="caution">
    <text evidence="1">The sequence shown here is derived from an EMBL/GenBank/DDBJ whole genome shotgun (WGS) entry which is preliminary data.</text>
</comment>
<gene>
    <name evidence="1" type="ORF">BCR15_12510</name>
</gene>
<evidence type="ECO:0000313" key="1">
    <source>
        <dbReference type="EMBL" id="OCL36902.1"/>
    </source>
</evidence>
<dbReference type="RefSeq" id="WP_068749835.1">
    <property type="nucleotide sequence ID" value="NZ_MBQD01000004.1"/>
</dbReference>
<name>A0A1C0ARJ4_9ACTN</name>
<keyword evidence="2" id="KW-1185">Reference proteome</keyword>
<dbReference type="AlphaFoldDB" id="A0A1C0ARJ4"/>
<sequence>MNTAGPDAAGTAAPEVQTSVLGDVRVVASGPAYWRAVWSTRHTVTAVLAAVALYLALSAARPASGSVEVVVLALASLVGAVALATYVPPAGVSPRTHMTGGSCGIIPLAAVVVAPYMLAQAPVTGFALVALLACYGMAAAKRITDHASC</sequence>
<dbReference type="EMBL" id="MBQD01000004">
    <property type="protein sequence ID" value="OCL36902.1"/>
    <property type="molecule type" value="Genomic_DNA"/>
</dbReference>
<accession>A0A1C0ARJ4</accession>
<reference evidence="2" key="1">
    <citation type="submission" date="2016-07" db="EMBL/GenBank/DDBJ databases">
        <authorList>
            <person name="Florea S."/>
            <person name="Webb J.S."/>
            <person name="Jaromczyk J."/>
            <person name="Schardl C.L."/>
        </authorList>
    </citation>
    <scope>NUCLEOTIDE SEQUENCE [LARGE SCALE GENOMIC DNA]</scope>
    <source>
        <strain evidence="2">IPBSL-7</strain>
    </source>
</reference>
<evidence type="ECO:0000313" key="2">
    <source>
        <dbReference type="Proteomes" id="UP000093501"/>
    </source>
</evidence>
<organism evidence="1 2">
    <name type="scientific">Tessaracoccus lapidicaptus</name>
    <dbReference type="NCBI Taxonomy" id="1427523"/>
    <lineage>
        <taxon>Bacteria</taxon>
        <taxon>Bacillati</taxon>
        <taxon>Actinomycetota</taxon>
        <taxon>Actinomycetes</taxon>
        <taxon>Propionibacteriales</taxon>
        <taxon>Propionibacteriaceae</taxon>
        <taxon>Tessaracoccus</taxon>
    </lineage>
</organism>
<protein>
    <submittedName>
        <fullName evidence="1">Uncharacterized protein</fullName>
    </submittedName>
</protein>
<proteinExistence type="predicted"/>
<dbReference type="Proteomes" id="UP000093501">
    <property type="component" value="Unassembled WGS sequence"/>
</dbReference>